<accession>A0A8D8VG76</accession>
<sequence>MSLYLEPLITHVHLFQIRFPSHNERSHGVIPLYIDPMIIYPHVLVAQLSGLCAGLCEQDLLSGSQMVVEENVAVFVSRNRRIQLFCREPFQVVAPHDLVVECSVVFV</sequence>
<dbReference type="AlphaFoldDB" id="A0A8D8VG76"/>
<name>A0A8D8VG76_9HEMI</name>
<protein>
    <submittedName>
        <fullName evidence="1">Uncharacterized protein</fullName>
    </submittedName>
</protein>
<evidence type="ECO:0000313" key="1">
    <source>
        <dbReference type="EMBL" id="CAG6723908.1"/>
    </source>
</evidence>
<organism evidence="1">
    <name type="scientific">Cacopsylla melanoneura</name>
    <dbReference type="NCBI Taxonomy" id="428564"/>
    <lineage>
        <taxon>Eukaryota</taxon>
        <taxon>Metazoa</taxon>
        <taxon>Ecdysozoa</taxon>
        <taxon>Arthropoda</taxon>
        <taxon>Hexapoda</taxon>
        <taxon>Insecta</taxon>
        <taxon>Pterygota</taxon>
        <taxon>Neoptera</taxon>
        <taxon>Paraneoptera</taxon>
        <taxon>Hemiptera</taxon>
        <taxon>Sternorrhyncha</taxon>
        <taxon>Psylloidea</taxon>
        <taxon>Psyllidae</taxon>
        <taxon>Psyllinae</taxon>
        <taxon>Cacopsylla</taxon>
    </lineage>
</organism>
<reference evidence="1" key="1">
    <citation type="submission" date="2021-05" db="EMBL/GenBank/DDBJ databases">
        <authorList>
            <person name="Alioto T."/>
            <person name="Alioto T."/>
            <person name="Gomez Garrido J."/>
        </authorList>
    </citation>
    <scope>NUCLEOTIDE SEQUENCE</scope>
</reference>
<dbReference type="EMBL" id="HBUF01366610">
    <property type="protein sequence ID" value="CAG6723908.1"/>
    <property type="molecule type" value="Transcribed_RNA"/>
</dbReference>
<dbReference type="EMBL" id="HBUF01366611">
    <property type="protein sequence ID" value="CAG6723909.1"/>
    <property type="molecule type" value="Transcribed_RNA"/>
</dbReference>
<proteinExistence type="predicted"/>